<accession>A0A4S8LHW5</accession>
<proteinExistence type="predicted"/>
<organism evidence="2 3">
    <name type="scientific">Dendrothele bispora (strain CBS 962.96)</name>
    <dbReference type="NCBI Taxonomy" id="1314807"/>
    <lineage>
        <taxon>Eukaryota</taxon>
        <taxon>Fungi</taxon>
        <taxon>Dikarya</taxon>
        <taxon>Basidiomycota</taxon>
        <taxon>Agaricomycotina</taxon>
        <taxon>Agaricomycetes</taxon>
        <taxon>Agaricomycetidae</taxon>
        <taxon>Agaricales</taxon>
        <taxon>Agaricales incertae sedis</taxon>
        <taxon>Dendrothele</taxon>
    </lineage>
</organism>
<reference evidence="2 3" key="1">
    <citation type="journal article" date="2019" name="Nat. Ecol. Evol.">
        <title>Megaphylogeny resolves global patterns of mushroom evolution.</title>
        <authorList>
            <person name="Varga T."/>
            <person name="Krizsan K."/>
            <person name="Foldi C."/>
            <person name="Dima B."/>
            <person name="Sanchez-Garcia M."/>
            <person name="Sanchez-Ramirez S."/>
            <person name="Szollosi G.J."/>
            <person name="Szarkandi J.G."/>
            <person name="Papp V."/>
            <person name="Albert L."/>
            <person name="Andreopoulos W."/>
            <person name="Angelini C."/>
            <person name="Antonin V."/>
            <person name="Barry K.W."/>
            <person name="Bougher N.L."/>
            <person name="Buchanan P."/>
            <person name="Buyck B."/>
            <person name="Bense V."/>
            <person name="Catcheside P."/>
            <person name="Chovatia M."/>
            <person name="Cooper J."/>
            <person name="Damon W."/>
            <person name="Desjardin D."/>
            <person name="Finy P."/>
            <person name="Geml J."/>
            <person name="Haridas S."/>
            <person name="Hughes K."/>
            <person name="Justo A."/>
            <person name="Karasinski D."/>
            <person name="Kautmanova I."/>
            <person name="Kiss B."/>
            <person name="Kocsube S."/>
            <person name="Kotiranta H."/>
            <person name="LaButti K.M."/>
            <person name="Lechner B.E."/>
            <person name="Liimatainen K."/>
            <person name="Lipzen A."/>
            <person name="Lukacs Z."/>
            <person name="Mihaltcheva S."/>
            <person name="Morgado L.N."/>
            <person name="Niskanen T."/>
            <person name="Noordeloos M.E."/>
            <person name="Ohm R.A."/>
            <person name="Ortiz-Santana B."/>
            <person name="Ovrebo C."/>
            <person name="Racz N."/>
            <person name="Riley R."/>
            <person name="Savchenko A."/>
            <person name="Shiryaev A."/>
            <person name="Soop K."/>
            <person name="Spirin V."/>
            <person name="Szebenyi C."/>
            <person name="Tomsovsky M."/>
            <person name="Tulloss R.E."/>
            <person name="Uehling J."/>
            <person name="Grigoriev I.V."/>
            <person name="Vagvolgyi C."/>
            <person name="Papp T."/>
            <person name="Martin F.M."/>
            <person name="Miettinen O."/>
            <person name="Hibbett D.S."/>
            <person name="Nagy L.G."/>
        </authorList>
    </citation>
    <scope>NUCLEOTIDE SEQUENCE [LARGE SCALE GENOMIC DNA]</scope>
    <source>
        <strain evidence="2 3">CBS 962.96</strain>
    </source>
</reference>
<protein>
    <submittedName>
        <fullName evidence="2">Uncharacterized protein</fullName>
    </submittedName>
</protein>
<sequence>MEGTMRSTTPTTISDPCFSLFSSTSCYSPSNHPTPRLLLFSYRRFVALLLVASTSEAFQRPNLSSSFFQMPFPMFIPSRSPNHSSYDMPTPNSWNTTSTTISLDVSTNPSYHDSDAEQYHSLQGPSRPTRLHAFSSPSSSTTTTTTCNEPAASWFEF</sequence>
<feature type="compositionally biased region" description="Low complexity" evidence="1">
    <location>
        <begin position="135"/>
        <end position="146"/>
    </location>
</feature>
<dbReference type="AlphaFoldDB" id="A0A4S8LHW5"/>
<evidence type="ECO:0000256" key="1">
    <source>
        <dbReference type="SAM" id="MobiDB-lite"/>
    </source>
</evidence>
<dbReference type="EMBL" id="ML179411">
    <property type="protein sequence ID" value="THU88383.1"/>
    <property type="molecule type" value="Genomic_DNA"/>
</dbReference>
<feature type="region of interest" description="Disordered" evidence="1">
    <location>
        <begin position="105"/>
        <end position="147"/>
    </location>
</feature>
<evidence type="ECO:0000313" key="3">
    <source>
        <dbReference type="Proteomes" id="UP000297245"/>
    </source>
</evidence>
<evidence type="ECO:0000313" key="2">
    <source>
        <dbReference type="EMBL" id="THU88383.1"/>
    </source>
</evidence>
<keyword evidence="3" id="KW-1185">Reference proteome</keyword>
<dbReference type="PROSITE" id="PS51257">
    <property type="entry name" value="PROKAR_LIPOPROTEIN"/>
    <property type="match status" value="1"/>
</dbReference>
<name>A0A4S8LHW5_DENBC</name>
<dbReference type="Proteomes" id="UP000297245">
    <property type="component" value="Unassembled WGS sequence"/>
</dbReference>
<gene>
    <name evidence="2" type="ORF">K435DRAFT_866348</name>
</gene>